<dbReference type="Pfam" id="PF07610">
    <property type="entry name" value="DUF1573"/>
    <property type="match status" value="1"/>
</dbReference>
<gene>
    <name evidence="1" type="ORF">VB248_22300</name>
</gene>
<reference evidence="1 2" key="1">
    <citation type="submission" date="2023-12" db="EMBL/GenBank/DDBJ databases">
        <title>Novel species of the genus Arcicella isolated from rivers.</title>
        <authorList>
            <person name="Lu H."/>
        </authorList>
    </citation>
    <scope>NUCLEOTIDE SEQUENCE [LARGE SCALE GENOMIC DNA]</scope>
    <source>
        <strain evidence="1 2">KCTC 23307</strain>
    </source>
</reference>
<protein>
    <submittedName>
        <fullName evidence="1">DUF1573 domain-containing protein</fullName>
    </submittedName>
</protein>
<sequence>MRKVIILALSLGLFVACENKQKSDNLSKAEALAALQPTGDKFPVMQADSQSVDLGTITEGDTIIHVYKFKNTGNMPLILSSVSASCGCTTPSYSDKPVQPGEQGFIQVKFNSKGKEGKLSKTVTAIANTVPAENTFAFKIEVLKKK</sequence>
<dbReference type="InterPro" id="IPR013783">
    <property type="entry name" value="Ig-like_fold"/>
</dbReference>
<name>A0ABU5QGB5_9BACT</name>
<organism evidence="1 2">
    <name type="scientific">Arcicella rigui</name>
    <dbReference type="NCBI Taxonomy" id="797020"/>
    <lineage>
        <taxon>Bacteria</taxon>
        <taxon>Pseudomonadati</taxon>
        <taxon>Bacteroidota</taxon>
        <taxon>Cytophagia</taxon>
        <taxon>Cytophagales</taxon>
        <taxon>Flectobacillaceae</taxon>
        <taxon>Arcicella</taxon>
    </lineage>
</organism>
<dbReference type="PROSITE" id="PS51257">
    <property type="entry name" value="PROKAR_LIPOPROTEIN"/>
    <property type="match status" value="1"/>
</dbReference>
<proteinExistence type="predicted"/>
<evidence type="ECO:0000313" key="1">
    <source>
        <dbReference type="EMBL" id="MEA5141905.1"/>
    </source>
</evidence>
<evidence type="ECO:0000313" key="2">
    <source>
        <dbReference type="Proteomes" id="UP001302949"/>
    </source>
</evidence>
<dbReference type="PANTHER" id="PTHR37833">
    <property type="entry name" value="LIPOPROTEIN-RELATED"/>
    <property type="match status" value="1"/>
</dbReference>
<dbReference type="EMBL" id="JAYFUM010000036">
    <property type="protein sequence ID" value="MEA5141905.1"/>
    <property type="molecule type" value="Genomic_DNA"/>
</dbReference>
<dbReference type="Gene3D" id="2.60.40.10">
    <property type="entry name" value="Immunoglobulins"/>
    <property type="match status" value="1"/>
</dbReference>
<dbReference type="InterPro" id="IPR011467">
    <property type="entry name" value="DUF1573"/>
</dbReference>
<accession>A0ABU5QGB5</accession>
<comment type="caution">
    <text evidence="1">The sequence shown here is derived from an EMBL/GenBank/DDBJ whole genome shotgun (WGS) entry which is preliminary data.</text>
</comment>
<keyword evidence="2" id="KW-1185">Reference proteome</keyword>
<dbReference type="RefSeq" id="WP_323299057.1">
    <property type="nucleotide sequence ID" value="NZ_JAYFUM010000036.1"/>
</dbReference>
<dbReference type="PANTHER" id="PTHR37833:SF1">
    <property type="entry name" value="SIGNAL PEPTIDE PROTEIN"/>
    <property type="match status" value="1"/>
</dbReference>
<dbReference type="Proteomes" id="UP001302949">
    <property type="component" value="Unassembled WGS sequence"/>
</dbReference>